<dbReference type="Pfam" id="PF11193">
    <property type="entry name" value="DUF2812"/>
    <property type="match status" value="1"/>
</dbReference>
<protein>
    <submittedName>
        <fullName evidence="2">DUF2812 domain-containing protein</fullName>
    </submittedName>
</protein>
<gene>
    <name evidence="2" type="ORF">ACFPOG_00260</name>
</gene>
<accession>A0ABW0K0B6</accession>
<feature type="transmembrane region" description="Helical" evidence="1">
    <location>
        <begin position="157"/>
        <end position="177"/>
    </location>
</feature>
<dbReference type="EMBL" id="JBHSMJ010000002">
    <property type="protein sequence ID" value="MFC5446683.1"/>
    <property type="molecule type" value="Genomic_DNA"/>
</dbReference>
<keyword evidence="1" id="KW-0812">Transmembrane</keyword>
<dbReference type="InterPro" id="IPR021359">
    <property type="entry name" value="DUF2812"/>
</dbReference>
<proteinExistence type="predicted"/>
<keyword evidence="1" id="KW-1133">Transmembrane helix</keyword>
<name>A0ABW0K0B6_9BACL</name>
<sequence>MRTVAGSAKSIYKNRLSFVWDYKRDEAWFTDLSMRGLHLNRPGIIRYRFDYDPSVRYEYRMDYQDTMKAKQLEEFCDLYADAGWEYVGNCVNWRYFRRPYLEGETIELYSDKESIRSFYQKVQKTLGVVALVNLALLLVNSAHWISGWSGEGLIPTFIGALIVIQLFCTLLLGYGVLRFQKLIKLHAD</sequence>
<evidence type="ECO:0000313" key="3">
    <source>
        <dbReference type="Proteomes" id="UP001596044"/>
    </source>
</evidence>
<organism evidence="2 3">
    <name type="scientific">Paenibacillus aestuarii</name>
    <dbReference type="NCBI Taxonomy" id="516965"/>
    <lineage>
        <taxon>Bacteria</taxon>
        <taxon>Bacillati</taxon>
        <taxon>Bacillota</taxon>
        <taxon>Bacilli</taxon>
        <taxon>Bacillales</taxon>
        <taxon>Paenibacillaceae</taxon>
        <taxon>Paenibacillus</taxon>
    </lineage>
</organism>
<evidence type="ECO:0000313" key="2">
    <source>
        <dbReference type="EMBL" id="MFC5446683.1"/>
    </source>
</evidence>
<reference evidence="3" key="1">
    <citation type="journal article" date="2019" name="Int. J. Syst. Evol. Microbiol.">
        <title>The Global Catalogue of Microorganisms (GCM) 10K type strain sequencing project: providing services to taxonomists for standard genome sequencing and annotation.</title>
        <authorList>
            <consortium name="The Broad Institute Genomics Platform"/>
            <consortium name="The Broad Institute Genome Sequencing Center for Infectious Disease"/>
            <person name="Wu L."/>
            <person name="Ma J."/>
        </authorList>
    </citation>
    <scope>NUCLEOTIDE SEQUENCE [LARGE SCALE GENOMIC DNA]</scope>
    <source>
        <strain evidence="3">KACC 11904</strain>
    </source>
</reference>
<comment type="caution">
    <text evidence="2">The sequence shown here is derived from an EMBL/GenBank/DDBJ whole genome shotgun (WGS) entry which is preliminary data.</text>
</comment>
<feature type="transmembrane region" description="Helical" evidence="1">
    <location>
        <begin position="126"/>
        <end position="145"/>
    </location>
</feature>
<dbReference type="Proteomes" id="UP001596044">
    <property type="component" value="Unassembled WGS sequence"/>
</dbReference>
<evidence type="ECO:0000256" key="1">
    <source>
        <dbReference type="SAM" id="Phobius"/>
    </source>
</evidence>
<keyword evidence="1" id="KW-0472">Membrane</keyword>
<keyword evidence="3" id="KW-1185">Reference proteome</keyword>
<dbReference type="RefSeq" id="WP_270885143.1">
    <property type="nucleotide sequence ID" value="NZ_JAQFVF010000084.1"/>
</dbReference>